<evidence type="ECO:0000259" key="2">
    <source>
        <dbReference type="PROSITE" id="PS50222"/>
    </source>
</evidence>
<dbReference type="PROSITE" id="PS50222">
    <property type="entry name" value="EF_HAND_2"/>
    <property type="match status" value="1"/>
</dbReference>
<dbReference type="InterPro" id="IPR000212">
    <property type="entry name" value="DNA_helicase_UvrD/REP"/>
</dbReference>
<dbReference type="EMBL" id="CAUJNA010003672">
    <property type="protein sequence ID" value="CAJ1407419.1"/>
    <property type="molecule type" value="Genomic_DNA"/>
</dbReference>
<dbReference type="Gene3D" id="3.40.50.300">
    <property type="entry name" value="P-loop containing nucleotide triphosphate hydrolases"/>
    <property type="match status" value="1"/>
</dbReference>
<dbReference type="Pfam" id="PF00270">
    <property type="entry name" value="DEAD"/>
    <property type="match status" value="1"/>
</dbReference>
<dbReference type="InterPro" id="IPR011545">
    <property type="entry name" value="DEAD/DEAH_box_helicase_dom"/>
</dbReference>
<dbReference type="GO" id="GO:0005524">
    <property type="term" value="F:ATP binding"/>
    <property type="evidence" value="ECO:0007669"/>
    <property type="project" value="InterPro"/>
</dbReference>
<dbReference type="InterPro" id="IPR002048">
    <property type="entry name" value="EF_hand_dom"/>
</dbReference>
<dbReference type="GO" id="GO:0000725">
    <property type="term" value="P:recombinational repair"/>
    <property type="evidence" value="ECO:0007669"/>
    <property type="project" value="TreeGrafter"/>
</dbReference>
<dbReference type="PANTHER" id="PTHR11070">
    <property type="entry name" value="UVRD / RECB / PCRA DNA HELICASE FAMILY MEMBER"/>
    <property type="match status" value="1"/>
</dbReference>
<dbReference type="GO" id="GO:0043138">
    <property type="term" value="F:3'-5' DNA helicase activity"/>
    <property type="evidence" value="ECO:0007669"/>
    <property type="project" value="TreeGrafter"/>
</dbReference>
<sequence length="1456" mass="161418">MGCGASVRRSVETADLQAHDGRTEVSISLCFTLREPSAAVTAIYDRSYHGNIKEDAKECFVSFPGKFTSGWDVLIRELNRNQSVACVFLQTPEEGLGQHLPDPEHPERCHCHKIYGVEDGNKRNFKNFGYILNCDKETEDVQKKAKAMNAVILCPNFSDEEKERRTAEAESICKRKKTCAWGCAWYQAWLDNVRKAVEKKQRLKVVYFPDQVGQGKVEMEHLNTADLWDGVGCGTSQKGEIATLDEMRKKSKEDKSDWDYDEIDVFTYLRAEFKQGTIVDAFDSSTNKWRRGSLIQVRHRRDKRDAFLWKVRCLESQKDEVFESTRVRHVADSISSFLNDVGSDRVWTMLKSTLPRGVEVVTDLAEQRLRNGLPACTIELLVKDIQALQTLRDMVLSENLEASINTELRKVDNYRLRQLRVLKTEFFMMYEKSLQSFSRLTAHQREKLREMEDHGYERLHLSAPAGAGKTFVALHYVLNTLTSSSGYVVYVAPSKCLCLQFLTWLATRVGHGSKDARKVEAMLGKVKVIHFPYDRLQTAGIDRASRITLKVGKDTLPSGMVLAIFDESHDIFRPGHARRLAEKAFNEATQCLLLSDQSQSGSLEHEFPELHRVKLTEVVRSTKRIVAGAAAFEYAGQQEVNSLGTDGPALKTYIFEAKDETGLYTQYANYTSDAITYVIQSYSELWLQGRLALLLPDAGFLEGFRPVLQEVLQERFASRNLCLVSFEDSMGHLHLPEQLEAALLAREEIVLDTVHNAKGLERMIVICIGLDEAITGSAGDAKVRAGLYQGISRAQLMAIVVNRFLPEGWLAFLRLLRYQDMRKFEAAALREMDKGSAAQVMDALKGARQDMLEPEKKQPKQPEEPLPCGQLAVEVTVVVEDAQLAAGADMPVPLTLGEVADSDGNDLNSLESLAPLRSPHSSLPSAAARVAATGDSSKPALSGPAHHSALREERDTFIWDTGDNTITNASQLKLRFNPISSQVKLSDRGFLLKAVAQRGLVLELALEELRADSEVVLAAVAQNGSALQFASEELRADSEVVLAAVAQNGSALQFASEELRADSEVVLAAVAQNGSALQFASQELRADREVVLAAVGQNGSALEHASEELFADRGVVLAAAAQNGWALEHASQELRADREVVLAAVAQNGRALEYASQELRADREVVLGAVVQRGDALRYASQELRADRKVVLGAVVQRGDALRYASQELWGGESRRSCAQIARWFWGRWCNVAMRCGMPPRRAARRPRGGASRGDTGRLGAAVRLPGELLTQMNHVFQEIDQNGNGAISWVEFQAEKRNSRRPRLLSAGQVRSPRTVSWPDAGSPRGADEVTMMLCPRPSKPVPAELHSVTWPDAGSPRGADEVTMMLCPRPSKPVLPEFHSVTMMLCPRPSKLVLPEFHSVTWPDAGSPRGAGEVTMMLCPRPFKPVLPEFHSVTWPDAGSPRGADEVTMMLCRA</sequence>
<dbReference type="InterPro" id="IPR014001">
    <property type="entry name" value="Helicase_ATP-bd"/>
</dbReference>
<feature type="domain" description="Helicase ATP-binding" evidence="3">
    <location>
        <begin position="450"/>
        <end position="616"/>
    </location>
</feature>
<dbReference type="PROSITE" id="PS00018">
    <property type="entry name" value="EF_HAND_1"/>
    <property type="match status" value="1"/>
</dbReference>
<evidence type="ECO:0000256" key="1">
    <source>
        <dbReference type="SAM" id="MobiDB-lite"/>
    </source>
</evidence>
<reference evidence="4" key="1">
    <citation type="submission" date="2023-08" db="EMBL/GenBank/DDBJ databases">
        <authorList>
            <person name="Chen Y."/>
            <person name="Shah S."/>
            <person name="Dougan E. K."/>
            <person name="Thang M."/>
            <person name="Chan C."/>
        </authorList>
    </citation>
    <scope>NUCLEOTIDE SEQUENCE</scope>
</reference>
<gene>
    <name evidence="4" type="ORF">EVOR1521_LOCUS29116</name>
</gene>
<dbReference type="SUPFAM" id="SSF52540">
    <property type="entry name" value="P-loop containing nucleoside triphosphate hydrolases"/>
    <property type="match status" value="1"/>
</dbReference>
<evidence type="ECO:0000259" key="3">
    <source>
        <dbReference type="PROSITE" id="PS51192"/>
    </source>
</evidence>
<evidence type="ECO:0000313" key="4">
    <source>
        <dbReference type="EMBL" id="CAJ1407419.1"/>
    </source>
</evidence>
<feature type="region of interest" description="Disordered" evidence="1">
    <location>
        <begin position="907"/>
        <end position="948"/>
    </location>
</feature>
<comment type="caution">
    <text evidence="4">The sequence shown here is derived from an EMBL/GenBank/DDBJ whole genome shotgun (WGS) entry which is preliminary data.</text>
</comment>
<dbReference type="InterPro" id="IPR018247">
    <property type="entry name" value="EF_Hand_1_Ca_BS"/>
</dbReference>
<evidence type="ECO:0000313" key="5">
    <source>
        <dbReference type="Proteomes" id="UP001178507"/>
    </source>
</evidence>
<dbReference type="GO" id="GO:0005509">
    <property type="term" value="F:calcium ion binding"/>
    <property type="evidence" value="ECO:0007669"/>
    <property type="project" value="InterPro"/>
</dbReference>
<organism evidence="4 5">
    <name type="scientific">Effrenium voratum</name>
    <dbReference type="NCBI Taxonomy" id="2562239"/>
    <lineage>
        <taxon>Eukaryota</taxon>
        <taxon>Sar</taxon>
        <taxon>Alveolata</taxon>
        <taxon>Dinophyceae</taxon>
        <taxon>Suessiales</taxon>
        <taxon>Symbiodiniaceae</taxon>
        <taxon>Effrenium</taxon>
    </lineage>
</organism>
<dbReference type="GO" id="GO:0003677">
    <property type="term" value="F:DNA binding"/>
    <property type="evidence" value="ECO:0007669"/>
    <property type="project" value="InterPro"/>
</dbReference>
<dbReference type="Pfam" id="PF13475">
    <property type="entry name" value="DUF4116"/>
    <property type="match status" value="4"/>
</dbReference>
<dbReference type="PANTHER" id="PTHR11070:SF2">
    <property type="entry name" value="ATP-DEPENDENT DNA HELICASE SRS2"/>
    <property type="match status" value="1"/>
</dbReference>
<dbReference type="InterPro" id="IPR025197">
    <property type="entry name" value="DUF4116"/>
</dbReference>
<proteinExistence type="predicted"/>
<dbReference type="InterPro" id="IPR027417">
    <property type="entry name" value="P-loop_NTPase"/>
</dbReference>
<dbReference type="Proteomes" id="UP001178507">
    <property type="component" value="Unassembled WGS sequence"/>
</dbReference>
<protein>
    <submittedName>
        <fullName evidence="4">Uncharacterized protein</fullName>
    </submittedName>
</protein>
<name>A0AA36NHW5_9DINO</name>
<accession>A0AA36NHW5</accession>
<dbReference type="PROSITE" id="PS51192">
    <property type="entry name" value="HELICASE_ATP_BIND_1"/>
    <property type="match status" value="1"/>
</dbReference>
<feature type="domain" description="EF-hand" evidence="2">
    <location>
        <begin position="1268"/>
        <end position="1303"/>
    </location>
</feature>
<keyword evidence="5" id="KW-1185">Reference proteome</keyword>